<dbReference type="EMBL" id="FNPG01000004">
    <property type="protein sequence ID" value="SDX83510.1"/>
    <property type="molecule type" value="Genomic_DNA"/>
</dbReference>
<keyword evidence="11" id="KW-0969">Cilium</keyword>
<evidence type="ECO:0000256" key="6">
    <source>
        <dbReference type="ARBA" id="ARBA00022692"/>
    </source>
</evidence>
<dbReference type="InterPro" id="IPR005503">
    <property type="entry name" value="FliL"/>
</dbReference>
<comment type="function">
    <text evidence="1 10">Controls the rotational direction of flagella during chemotaxis.</text>
</comment>
<evidence type="ECO:0000256" key="2">
    <source>
        <dbReference type="ARBA" id="ARBA00004162"/>
    </source>
</evidence>
<accession>A0A1H3EY27</accession>
<evidence type="ECO:0000256" key="3">
    <source>
        <dbReference type="ARBA" id="ARBA00008281"/>
    </source>
</evidence>
<evidence type="ECO:0000256" key="9">
    <source>
        <dbReference type="ARBA" id="ARBA00023136"/>
    </source>
</evidence>
<dbReference type="GO" id="GO:0009425">
    <property type="term" value="C:bacterial-type flagellum basal body"/>
    <property type="evidence" value="ECO:0007669"/>
    <property type="project" value="InterPro"/>
</dbReference>
<keyword evidence="4 10" id="KW-1003">Cell membrane</keyword>
<evidence type="ECO:0000256" key="7">
    <source>
        <dbReference type="ARBA" id="ARBA00022779"/>
    </source>
</evidence>
<dbReference type="GO" id="GO:0071973">
    <property type="term" value="P:bacterial-type flagellum-dependent cell motility"/>
    <property type="evidence" value="ECO:0007669"/>
    <property type="project" value="InterPro"/>
</dbReference>
<evidence type="ECO:0000256" key="10">
    <source>
        <dbReference type="RuleBase" id="RU364125"/>
    </source>
</evidence>
<gene>
    <name evidence="11" type="ORF">SAMN02910414_00051</name>
</gene>
<comment type="similarity">
    <text evidence="3 10">Belongs to the FliL family.</text>
</comment>
<keyword evidence="5 10" id="KW-0145">Chemotaxis</keyword>
<dbReference type="STRING" id="1122142.SAMN02910414_00051"/>
<dbReference type="GO" id="GO:0005886">
    <property type="term" value="C:plasma membrane"/>
    <property type="evidence" value="ECO:0007669"/>
    <property type="project" value="UniProtKB-SubCell"/>
</dbReference>
<evidence type="ECO:0000313" key="11">
    <source>
        <dbReference type="EMBL" id="SDX83510.1"/>
    </source>
</evidence>
<keyword evidence="8" id="KW-1133">Transmembrane helix</keyword>
<keyword evidence="11" id="KW-0966">Cell projection</keyword>
<keyword evidence="9 10" id="KW-0472">Membrane</keyword>
<keyword evidence="11" id="KW-0282">Flagellum</keyword>
<comment type="subcellular location">
    <subcellularLocation>
        <location evidence="2">Cell membrane</location>
        <topology evidence="2">Single-pass membrane protein</topology>
    </subcellularLocation>
</comment>
<dbReference type="RefSeq" id="WP_074714837.1">
    <property type="nucleotide sequence ID" value="NZ_FNPG01000004.1"/>
</dbReference>
<sequence>MKKNLISVIILALVFVNVVLSGLMVFSILPETQKANKLIEQVSSAIDLELKNGSGASVSDVPIENVETYQLKDGDKTTMTINLAKGSDGKSHFAVLGISLSLDKTSEGYTKYGPTALDEKSTIILNDINVIVRKYTIEQFNADTDAVKKAILKDIQDMFGKDFVIGVNFSTVQTE</sequence>
<name>A0A1H3EY27_9FIRM</name>
<keyword evidence="12" id="KW-1185">Reference proteome</keyword>
<dbReference type="eggNOG" id="ENOG50317YZ">
    <property type="taxonomic scope" value="Bacteria"/>
</dbReference>
<keyword evidence="6" id="KW-0812">Transmembrane</keyword>
<dbReference type="Pfam" id="PF03748">
    <property type="entry name" value="FliL"/>
    <property type="match status" value="1"/>
</dbReference>
<dbReference type="GO" id="GO:0006935">
    <property type="term" value="P:chemotaxis"/>
    <property type="evidence" value="ECO:0007669"/>
    <property type="project" value="UniProtKB-KW"/>
</dbReference>
<evidence type="ECO:0000256" key="1">
    <source>
        <dbReference type="ARBA" id="ARBA00002254"/>
    </source>
</evidence>
<protein>
    <recommendedName>
        <fullName evidence="10">Flagellar protein FliL</fullName>
    </recommendedName>
</protein>
<proteinExistence type="inferred from homology"/>
<evidence type="ECO:0000256" key="4">
    <source>
        <dbReference type="ARBA" id="ARBA00022475"/>
    </source>
</evidence>
<dbReference type="AlphaFoldDB" id="A0A1H3EY27"/>
<evidence type="ECO:0000313" key="12">
    <source>
        <dbReference type="Proteomes" id="UP000183918"/>
    </source>
</evidence>
<reference evidence="11 12" key="1">
    <citation type="submission" date="2016-10" db="EMBL/GenBank/DDBJ databases">
        <authorList>
            <person name="de Groot N.N."/>
        </authorList>
    </citation>
    <scope>NUCLEOTIDE SEQUENCE [LARGE SCALE GENOMIC DNA]</scope>
    <source>
        <strain evidence="11 12">DSM 14045</strain>
    </source>
</reference>
<evidence type="ECO:0000256" key="5">
    <source>
        <dbReference type="ARBA" id="ARBA00022500"/>
    </source>
</evidence>
<keyword evidence="7 10" id="KW-0283">Flagellar rotation</keyword>
<dbReference type="Proteomes" id="UP000183918">
    <property type="component" value="Unassembled WGS sequence"/>
</dbReference>
<evidence type="ECO:0000256" key="8">
    <source>
        <dbReference type="ARBA" id="ARBA00022989"/>
    </source>
</evidence>
<organism evidence="11 12">
    <name type="scientific">Lachnobacterium bovis DSM 14045</name>
    <dbReference type="NCBI Taxonomy" id="1122142"/>
    <lineage>
        <taxon>Bacteria</taxon>
        <taxon>Bacillati</taxon>
        <taxon>Bacillota</taxon>
        <taxon>Clostridia</taxon>
        <taxon>Lachnospirales</taxon>
        <taxon>Lachnospiraceae</taxon>
        <taxon>Lachnobacterium</taxon>
    </lineage>
</organism>
<dbReference type="OrthoDB" id="2056812at2"/>